<name>A0ABS2FED6_9CLOT</name>
<organism evidence="1 2">
    <name type="scientific">Clostridium saudiense</name>
    <dbReference type="NCBI Taxonomy" id="1414720"/>
    <lineage>
        <taxon>Bacteria</taxon>
        <taxon>Bacillati</taxon>
        <taxon>Bacillota</taxon>
        <taxon>Clostridia</taxon>
        <taxon>Eubacteriales</taxon>
        <taxon>Clostridiaceae</taxon>
        <taxon>Clostridium</taxon>
    </lineage>
</organism>
<dbReference type="EMBL" id="JACJLL010000027">
    <property type="protein sequence ID" value="MBM6818910.1"/>
    <property type="molecule type" value="Genomic_DNA"/>
</dbReference>
<keyword evidence="2" id="KW-1185">Reference proteome</keyword>
<reference evidence="1 2" key="1">
    <citation type="journal article" date="2021" name="Sci. Rep.">
        <title>The distribution of antibiotic resistance genes in chicken gut microbiota commensals.</title>
        <authorList>
            <person name="Juricova H."/>
            <person name="Matiasovicova J."/>
            <person name="Kubasova T."/>
            <person name="Cejkova D."/>
            <person name="Rychlik I."/>
        </authorList>
    </citation>
    <scope>NUCLEOTIDE SEQUENCE [LARGE SCALE GENOMIC DNA]</scope>
    <source>
        <strain evidence="1 2">An435</strain>
    </source>
</reference>
<dbReference type="RefSeq" id="WP_148323026.1">
    <property type="nucleotide sequence ID" value="NZ_JACJLL010000027.1"/>
</dbReference>
<accession>A0ABS2FED6</accession>
<evidence type="ECO:0000313" key="2">
    <source>
        <dbReference type="Proteomes" id="UP000767334"/>
    </source>
</evidence>
<evidence type="ECO:0008006" key="3">
    <source>
        <dbReference type="Google" id="ProtNLM"/>
    </source>
</evidence>
<gene>
    <name evidence="1" type="ORF">H6A19_06095</name>
</gene>
<sequence length="201" mass="23531">MPIALVTALISAGGLILGSVIGAICSWFISKFSLNEQKRIQKENLTYQQQCKCQEKYINASIIRLDFCNAIYQSIRYLQKEEKYSFYSSIPIYKEYHKIVASLCDEYSLKELSYIYQLYGVLEECSKMVEFYWKSGSSDNIALRNSYRNVLEKIYGDNYLKVLSKNIDDISYKELYSDSLMKDGYRYILKSLDKICEIEHE</sequence>
<evidence type="ECO:0000313" key="1">
    <source>
        <dbReference type="EMBL" id="MBM6818910.1"/>
    </source>
</evidence>
<proteinExistence type="predicted"/>
<dbReference type="Proteomes" id="UP000767334">
    <property type="component" value="Unassembled WGS sequence"/>
</dbReference>
<comment type="caution">
    <text evidence="1">The sequence shown here is derived from an EMBL/GenBank/DDBJ whole genome shotgun (WGS) entry which is preliminary data.</text>
</comment>
<protein>
    <recommendedName>
        <fullName evidence="3">Lipoprotein</fullName>
    </recommendedName>
</protein>